<dbReference type="GO" id="GO:0016020">
    <property type="term" value="C:membrane"/>
    <property type="evidence" value="ECO:0000318"/>
    <property type="project" value="GO_Central"/>
</dbReference>
<keyword evidence="1" id="KW-0472">Membrane</keyword>
<dbReference type="eggNOG" id="COG0697">
    <property type="taxonomic scope" value="Bacteria"/>
</dbReference>
<feature type="transmembrane region" description="Helical" evidence="1">
    <location>
        <begin position="152"/>
        <end position="174"/>
    </location>
</feature>
<dbReference type="AlphaFoldDB" id="Q746X8"/>
<name>Q746X8_GEOSL</name>
<feature type="transmembrane region" description="Helical" evidence="1">
    <location>
        <begin position="12"/>
        <end position="33"/>
    </location>
</feature>
<organism evidence="3 4">
    <name type="scientific">Geobacter sulfurreducens (strain ATCC 51573 / DSM 12127 / PCA)</name>
    <dbReference type="NCBI Taxonomy" id="243231"/>
    <lineage>
        <taxon>Bacteria</taxon>
        <taxon>Pseudomonadati</taxon>
        <taxon>Thermodesulfobacteriota</taxon>
        <taxon>Desulfuromonadia</taxon>
        <taxon>Geobacterales</taxon>
        <taxon>Geobacteraceae</taxon>
        <taxon>Geobacter</taxon>
    </lineage>
</organism>
<feature type="transmembrane region" description="Helical" evidence="1">
    <location>
        <begin position="99"/>
        <end position="121"/>
    </location>
</feature>
<dbReference type="SUPFAM" id="SSF103481">
    <property type="entry name" value="Multidrug resistance efflux transporter EmrE"/>
    <property type="match status" value="2"/>
</dbReference>
<protein>
    <submittedName>
        <fullName evidence="3">Membrane protein, putative</fullName>
    </submittedName>
</protein>
<feature type="domain" description="EamA" evidence="2">
    <location>
        <begin position="14"/>
        <end position="143"/>
    </location>
</feature>
<evidence type="ECO:0000259" key="2">
    <source>
        <dbReference type="Pfam" id="PF00892"/>
    </source>
</evidence>
<sequence>MTTTPQSRPIINPYLAVLVGVFAVSFSALFVRLTTAPPLIIATYRLLFTFLLLAPATAASRFSGVRSMSRREIALSAASGVFLALHFVTWFTSLFYTSVASSVVIVTMQPVFVVVGAWLFFREKVPRLALLGGVVALCGSIVIGAGDFQLGMRAFVGDLLALAAAVFVSGYLLIGRKLRGNVELSGYTFVTYGASSLVLVSASFLSRTPCHPYPPLDWLLFFALAAVCTVLGHTVFNWVLRYVQASVVSVSILGEPIGAIVWASLFLGESPTLRQVAGGSLIFAGLYIFTRVSARNTVGRRP</sequence>
<dbReference type="Pfam" id="PF00892">
    <property type="entry name" value="EamA"/>
    <property type="match status" value="2"/>
</dbReference>
<evidence type="ECO:0000256" key="1">
    <source>
        <dbReference type="SAM" id="Phobius"/>
    </source>
</evidence>
<dbReference type="PATRIC" id="fig|243231.5.peg.3413"/>
<dbReference type="PANTHER" id="PTHR22911:SF76">
    <property type="entry name" value="EAMA DOMAIN-CONTAINING PROTEIN"/>
    <property type="match status" value="1"/>
</dbReference>
<reference evidence="3 4" key="1">
    <citation type="journal article" date="2003" name="Science">
        <title>Genome of Geobacter sulfurreducens: metal reduction in subsurface environments.</title>
        <authorList>
            <person name="Methe B.A."/>
            <person name="Nelson K.E."/>
            <person name="Eisen J.A."/>
            <person name="Paulsen I.T."/>
            <person name="Nelson W."/>
            <person name="Heidelberg J.F."/>
            <person name="Wu D."/>
            <person name="Wu M."/>
            <person name="Ward N."/>
            <person name="Beanan M.J."/>
            <person name="Dodson R.J."/>
            <person name="Madupu R."/>
            <person name="Brinkac L.M."/>
            <person name="Daugherty S.C."/>
            <person name="DeBoy R.T."/>
            <person name="Durkin A.S."/>
            <person name="Gwinn M."/>
            <person name="Kolonay J.F."/>
            <person name="Sullivan S.A."/>
            <person name="Haft D.H."/>
            <person name="Selengut J."/>
            <person name="Davidsen T.M."/>
            <person name="Zafar N."/>
            <person name="White O."/>
            <person name="Tran B."/>
            <person name="Romero C."/>
            <person name="Forberger H.A."/>
            <person name="Weidman J."/>
            <person name="Khouri H."/>
            <person name="Feldblyum T.V."/>
            <person name="Utterback T.R."/>
            <person name="Van Aken S.E."/>
            <person name="Lovley D.R."/>
            <person name="Fraser C.M."/>
        </authorList>
    </citation>
    <scope>NUCLEOTIDE SEQUENCE [LARGE SCALE GENOMIC DNA]</scope>
    <source>
        <strain evidence="4">ATCC 51573 / DSM 12127 / PCA</strain>
    </source>
</reference>
<evidence type="ECO:0000313" key="4">
    <source>
        <dbReference type="Proteomes" id="UP000000577"/>
    </source>
</evidence>
<feature type="domain" description="EamA" evidence="2">
    <location>
        <begin position="157"/>
        <end position="290"/>
    </location>
</feature>
<dbReference type="InParanoid" id="Q746X8"/>
<accession>Q746X8</accession>
<dbReference type="EnsemblBacteria" id="AAR36780">
    <property type="protein sequence ID" value="AAR36780"/>
    <property type="gene ID" value="GSU3390"/>
</dbReference>
<evidence type="ECO:0000313" key="3">
    <source>
        <dbReference type="EMBL" id="AAR36780.1"/>
    </source>
</evidence>
<feature type="transmembrane region" description="Helical" evidence="1">
    <location>
        <begin position="73"/>
        <end position="93"/>
    </location>
</feature>
<dbReference type="OrthoDB" id="9790852at2"/>
<proteinExistence type="predicted"/>
<dbReference type="Proteomes" id="UP000000577">
    <property type="component" value="Chromosome"/>
</dbReference>
<dbReference type="InterPro" id="IPR037185">
    <property type="entry name" value="EmrE-like"/>
</dbReference>
<reference evidence="3 4" key="2">
    <citation type="journal article" date="2012" name="BMC Genomics">
        <title>Comparative genomic analysis of Geobacter sulfurreducens KN400, a strain with enhanced capacity for extracellular electron transfer and electricity production.</title>
        <authorList>
            <person name="Butler J.E."/>
            <person name="Young N.D."/>
            <person name="Aklujkar M."/>
            <person name="Lovley D.R."/>
        </authorList>
    </citation>
    <scope>NUCLEOTIDE SEQUENCE [LARGE SCALE GENOMIC DNA]</scope>
    <source>
        <strain evidence="4">ATCC 51573 / DSM 12127 / PCA</strain>
    </source>
</reference>
<dbReference type="KEGG" id="gsu:GSU3390"/>
<keyword evidence="1" id="KW-1133">Transmembrane helix</keyword>
<gene>
    <name evidence="3" type="ordered locus">GSU3390</name>
</gene>
<feature type="transmembrane region" description="Helical" evidence="1">
    <location>
        <begin position="247"/>
        <end position="267"/>
    </location>
</feature>
<feature type="transmembrane region" description="Helical" evidence="1">
    <location>
        <begin position="186"/>
        <end position="206"/>
    </location>
</feature>
<feature type="transmembrane region" description="Helical" evidence="1">
    <location>
        <begin position="273"/>
        <end position="294"/>
    </location>
</feature>
<feature type="transmembrane region" description="Helical" evidence="1">
    <location>
        <begin position="39"/>
        <end position="61"/>
    </location>
</feature>
<keyword evidence="1" id="KW-0812">Transmembrane</keyword>
<dbReference type="RefSeq" id="WP_010944001.1">
    <property type="nucleotide sequence ID" value="NC_002939.5"/>
</dbReference>
<dbReference type="PANTHER" id="PTHR22911">
    <property type="entry name" value="ACYL-MALONYL CONDENSING ENZYME-RELATED"/>
    <property type="match status" value="1"/>
</dbReference>
<dbReference type="HOGENOM" id="CLU_033863_0_2_7"/>
<keyword evidence="4" id="KW-1185">Reference proteome</keyword>
<feature type="transmembrane region" description="Helical" evidence="1">
    <location>
        <begin position="128"/>
        <end position="146"/>
    </location>
</feature>
<dbReference type="STRING" id="243231.GSU3390"/>
<dbReference type="InterPro" id="IPR000620">
    <property type="entry name" value="EamA_dom"/>
</dbReference>
<feature type="transmembrane region" description="Helical" evidence="1">
    <location>
        <begin position="218"/>
        <end position="240"/>
    </location>
</feature>
<dbReference type="EMBL" id="AE017180">
    <property type="protein sequence ID" value="AAR36780.1"/>
    <property type="molecule type" value="Genomic_DNA"/>
</dbReference>